<proteinExistence type="inferred from homology"/>
<keyword evidence="2" id="KW-0489">Methyltransferase</keyword>
<evidence type="ECO:0000256" key="4">
    <source>
        <dbReference type="SAM" id="Coils"/>
    </source>
</evidence>
<evidence type="ECO:0000256" key="2">
    <source>
        <dbReference type="ARBA" id="ARBA00022603"/>
    </source>
</evidence>
<evidence type="ECO:0000313" key="6">
    <source>
        <dbReference type="EMBL" id="MBS8121878.1"/>
    </source>
</evidence>
<dbReference type="PROSITE" id="PS00092">
    <property type="entry name" value="N6_MTASE"/>
    <property type="match status" value="1"/>
</dbReference>
<feature type="domain" description="DNA methylase N-4/N-6" evidence="5">
    <location>
        <begin position="537"/>
        <end position="855"/>
    </location>
</feature>
<protein>
    <submittedName>
        <fullName evidence="6">Type III restriction-modification system methylation subunit</fullName>
    </submittedName>
</protein>
<dbReference type="InterPro" id="IPR002941">
    <property type="entry name" value="DNA_methylase_N4/N6"/>
</dbReference>
<evidence type="ECO:0000256" key="3">
    <source>
        <dbReference type="ARBA" id="ARBA00022679"/>
    </source>
</evidence>
<accession>A0ABS5QL54</accession>
<comment type="similarity">
    <text evidence="1">Belongs to the N(4)/N(6)-methyltransferase family.</text>
</comment>
<dbReference type="InterPro" id="IPR002052">
    <property type="entry name" value="DNA_methylase_N6_adenine_CS"/>
</dbReference>
<dbReference type="InterPro" id="IPR001091">
    <property type="entry name" value="RM_Methyltransferase"/>
</dbReference>
<dbReference type="Gene3D" id="3.40.50.150">
    <property type="entry name" value="Vaccinia Virus protein VP39"/>
    <property type="match status" value="1"/>
</dbReference>
<dbReference type="Pfam" id="PF01555">
    <property type="entry name" value="N6_N4_Mtase"/>
    <property type="match status" value="1"/>
</dbReference>
<dbReference type="RefSeq" id="WP_213348834.1">
    <property type="nucleotide sequence ID" value="NZ_JAEDAM010000020.1"/>
</dbReference>
<evidence type="ECO:0000256" key="1">
    <source>
        <dbReference type="ARBA" id="ARBA00006594"/>
    </source>
</evidence>
<keyword evidence="4" id="KW-0175">Coiled coil</keyword>
<comment type="caution">
    <text evidence="6">The sequence shown here is derived from an EMBL/GenBank/DDBJ whole genome shotgun (WGS) entry which is preliminary data.</text>
</comment>
<evidence type="ECO:0000259" key="5">
    <source>
        <dbReference type="Pfam" id="PF01555"/>
    </source>
</evidence>
<keyword evidence="3" id="KW-0808">Transferase</keyword>
<dbReference type="PRINTS" id="PR00508">
    <property type="entry name" value="S21N4MTFRASE"/>
</dbReference>
<evidence type="ECO:0000313" key="7">
    <source>
        <dbReference type="Proteomes" id="UP000680365"/>
    </source>
</evidence>
<sequence>MTNSLSQLKTSLKEMFQFQNNDLNFGIFKIYKLKQSEIKKFIDDNLENIVQKELQKVSNLEEKFDILELELFLKGFNQEKLLENINENYEKIKGTINIFGNGDKEKLIKILKSQRNSFIEGDLENKIYNYILNFFELYYSDGDFGYNTRSLNTYKIEYDEDYNGSDIMFHWKHKGSYYIKTGNGFNSINFELQDKNIEFTLETNEESDAEEQSQNNNRETEFKHYKFNRIEKTGNNNFKVIFNLSKTSTPKEEIYRAIFKGILNIEIDDNFLYNKEGKEIFKSLDKNFGKIENGNLKGFSQLKIKKDDLVKKYDSNFGKGEKINKFFDELDDNIKEEKIIKILWNLDNKLNSFYIGSDSDFFIHKDLKDFLTNEKDKFIKNNILGDINTILNSKIDNTTLVIAKTFNEISSKIIEFLSAIEEFQKGIFESKKKVLVNEYCITLDKIDESFYTEILENKEQIQEWKNLGFIEDEKVLNIEYLKANLTLNIDTKFFSQTFKDNLLSNFEDLENQTNGILINSENYQALSLLKNKYRGKVKCIYIDPPYNTGKNFVYKNSFRHSSWISMMENRLLEAKQLLTNDGIIIIAIDDLESDNLRLLCDSIFLKENFIGIITTICNPQGRVANKTSKTCEYNLIYAKDILNIGELMVPKNGITSNVNLKRTGTNSRRDERPNRFYPILIKNNKITMISMDEYNKIYSKEDKTFNDDFLIDLEKKYSDLGYSFILPKTLNGEYLVWQRTFDRVLLEKDEYIVKGDSVFTPAYDDEKPKTCWTDAKYSNPEYGSELLKNILGEVKFETPKSVFTVKDFIITCSYKNSIILDFFSGSGTTQHAVIELNKEDGGNRKYIGVEIGEYFDSVTKSRIQKVMYTSNWKDGIPQDNKGVSQIMKYQVLEQYEDMLDKLEIDNEKFPEGLDLKYLYKKEEIKLKSTLNLRKPFFKYLYLWKS</sequence>
<dbReference type="SUPFAM" id="SSF53335">
    <property type="entry name" value="S-adenosyl-L-methionine-dependent methyltransferases"/>
    <property type="match status" value="1"/>
</dbReference>
<keyword evidence="7" id="KW-1185">Reference proteome</keyword>
<reference evidence="6 7" key="1">
    <citation type="journal article" date="2021" name="Nat. Commun.">
        <title>Reductive evolution and unique predatory mode in the CPR bacterium Vampirococcus lugosii.</title>
        <authorList>
            <person name="Moreira D."/>
            <person name="Zivanovic Y."/>
            <person name="Lopez-Archilla A.I."/>
            <person name="Iniesto M."/>
            <person name="Lopez-Garcia P."/>
        </authorList>
    </citation>
    <scope>NUCLEOTIDE SEQUENCE [LARGE SCALE GENOMIC DNA]</scope>
    <source>
        <strain evidence="6">Chiprana</strain>
    </source>
</reference>
<dbReference type="Proteomes" id="UP000680365">
    <property type="component" value="Unassembled WGS sequence"/>
</dbReference>
<dbReference type="EMBL" id="JAEDAM010000020">
    <property type="protein sequence ID" value="MBS8121878.1"/>
    <property type="molecule type" value="Genomic_DNA"/>
</dbReference>
<feature type="coiled-coil region" evidence="4">
    <location>
        <begin position="43"/>
        <end position="70"/>
    </location>
</feature>
<name>A0ABS5QL54_9BACT</name>
<dbReference type="InterPro" id="IPR029063">
    <property type="entry name" value="SAM-dependent_MTases_sf"/>
</dbReference>
<gene>
    <name evidence="6" type="ORF">VAMP_34n196</name>
</gene>
<organism evidence="6 7">
    <name type="scientific">Candidatus Vampirococcus lugosii</name>
    <dbReference type="NCBI Taxonomy" id="2789015"/>
    <lineage>
        <taxon>Bacteria</taxon>
        <taxon>Candidatus Absconditibacteriota</taxon>
        <taxon>Vampirococcus</taxon>
    </lineage>
</organism>